<sequence length="294" mass="32890">MVVSKNALACPPKLEDYPKGKWLQTTCLLVLMLGGWVMAWLWQMAFTYTVGWFLKKKRLELWNGYLFRLFSAAPVAYLTPGVRLRVTKTSWKPPRDVIEGKKAVIVAANHRSFMDPFALAGGLLPLETKYVAKAELFQVPFGGWAMYRAGDLAVKFDKNKNQGWGTVKGSTKELLLQATDQLTSGNSIAIFPEGTRMGFVSDKALEAGQHESKLMAFKPPFFDLAKKLDVPVVCVAMRGTDEVWPVGSNMMRPADIIIDIAEPMNPNDYATDQEFADAARLKMGKMYQALCKDY</sequence>
<dbReference type="Proteomes" id="UP001230188">
    <property type="component" value="Unassembled WGS sequence"/>
</dbReference>
<keyword evidence="6" id="KW-1185">Reference proteome</keyword>
<dbReference type="GO" id="GO:0005783">
    <property type="term" value="C:endoplasmic reticulum"/>
    <property type="evidence" value="ECO:0007669"/>
    <property type="project" value="TreeGrafter"/>
</dbReference>
<dbReference type="Pfam" id="PF01553">
    <property type="entry name" value="Acyltransferase"/>
    <property type="match status" value="1"/>
</dbReference>
<keyword evidence="1" id="KW-0808">Transferase</keyword>
<dbReference type="CDD" id="cd07989">
    <property type="entry name" value="LPLAT_AGPAT-like"/>
    <property type="match status" value="1"/>
</dbReference>
<evidence type="ECO:0000259" key="4">
    <source>
        <dbReference type="SMART" id="SM00563"/>
    </source>
</evidence>
<accession>A0AAD7UEL5</accession>
<gene>
    <name evidence="5" type="ORF">CTAYLR_003636</name>
</gene>
<organism evidence="5 6">
    <name type="scientific">Chrysophaeum taylorii</name>
    <dbReference type="NCBI Taxonomy" id="2483200"/>
    <lineage>
        <taxon>Eukaryota</taxon>
        <taxon>Sar</taxon>
        <taxon>Stramenopiles</taxon>
        <taxon>Ochrophyta</taxon>
        <taxon>Pelagophyceae</taxon>
        <taxon>Pelagomonadales</taxon>
        <taxon>Pelagomonadaceae</taxon>
        <taxon>Chrysophaeum</taxon>
    </lineage>
</organism>
<keyword evidence="3" id="KW-1133">Transmembrane helix</keyword>
<keyword evidence="2" id="KW-0012">Acyltransferase</keyword>
<reference evidence="5" key="1">
    <citation type="submission" date="2023-01" db="EMBL/GenBank/DDBJ databases">
        <title>Metagenome sequencing of chrysophaentin producing Chrysophaeum taylorii.</title>
        <authorList>
            <person name="Davison J."/>
            <person name="Bewley C."/>
        </authorList>
    </citation>
    <scope>NUCLEOTIDE SEQUENCE</scope>
    <source>
        <strain evidence="5">NIES-1699</strain>
    </source>
</reference>
<evidence type="ECO:0000313" key="5">
    <source>
        <dbReference type="EMBL" id="KAJ8602209.1"/>
    </source>
</evidence>
<dbReference type="PANTHER" id="PTHR10434">
    <property type="entry name" value="1-ACYL-SN-GLYCEROL-3-PHOSPHATE ACYLTRANSFERASE"/>
    <property type="match status" value="1"/>
</dbReference>
<dbReference type="PANTHER" id="PTHR10434:SF11">
    <property type="entry name" value="1-ACYL-SN-GLYCEROL-3-PHOSPHATE ACYLTRANSFERASE"/>
    <property type="match status" value="1"/>
</dbReference>
<proteinExistence type="predicted"/>
<dbReference type="SUPFAM" id="SSF69593">
    <property type="entry name" value="Glycerol-3-phosphate (1)-acyltransferase"/>
    <property type="match status" value="1"/>
</dbReference>
<keyword evidence="3" id="KW-0812">Transmembrane</keyword>
<dbReference type="AlphaFoldDB" id="A0AAD7UEL5"/>
<dbReference type="SMART" id="SM00563">
    <property type="entry name" value="PlsC"/>
    <property type="match status" value="1"/>
</dbReference>
<dbReference type="GO" id="GO:0003841">
    <property type="term" value="F:1-acylglycerol-3-phosphate O-acyltransferase activity"/>
    <property type="evidence" value="ECO:0007669"/>
    <property type="project" value="TreeGrafter"/>
</dbReference>
<feature type="transmembrane region" description="Helical" evidence="3">
    <location>
        <begin position="62"/>
        <end position="82"/>
    </location>
</feature>
<feature type="transmembrane region" description="Helical" evidence="3">
    <location>
        <begin position="22"/>
        <end position="42"/>
    </location>
</feature>
<comment type="caution">
    <text evidence="5">The sequence shown here is derived from an EMBL/GenBank/DDBJ whole genome shotgun (WGS) entry which is preliminary data.</text>
</comment>
<evidence type="ECO:0000256" key="3">
    <source>
        <dbReference type="SAM" id="Phobius"/>
    </source>
</evidence>
<evidence type="ECO:0000256" key="2">
    <source>
        <dbReference type="ARBA" id="ARBA00023315"/>
    </source>
</evidence>
<protein>
    <recommendedName>
        <fullName evidence="4">Phospholipid/glycerol acyltransferase domain-containing protein</fullName>
    </recommendedName>
</protein>
<dbReference type="GO" id="GO:0006654">
    <property type="term" value="P:phosphatidic acid biosynthetic process"/>
    <property type="evidence" value="ECO:0007669"/>
    <property type="project" value="TreeGrafter"/>
</dbReference>
<name>A0AAD7UEL5_9STRA</name>
<dbReference type="InterPro" id="IPR002123">
    <property type="entry name" value="Plipid/glycerol_acylTrfase"/>
</dbReference>
<dbReference type="EMBL" id="JAQMWT010000388">
    <property type="protein sequence ID" value="KAJ8602209.1"/>
    <property type="molecule type" value="Genomic_DNA"/>
</dbReference>
<keyword evidence="3" id="KW-0472">Membrane</keyword>
<evidence type="ECO:0000256" key="1">
    <source>
        <dbReference type="ARBA" id="ARBA00022679"/>
    </source>
</evidence>
<evidence type="ECO:0000313" key="6">
    <source>
        <dbReference type="Proteomes" id="UP001230188"/>
    </source>
</evidence>
<feature type="domain" description="Phospholipid/glycerol acyltransferase" evidence="4">
    <location>
        <begin position="104"/>
        <end position="240"/>
    </location>
</feature>